<protein>
    <submittedName>
        <fullName evidence="1">Uncharacterized protein</fullName>
    </submittedName>
</protein>
<dbReference type="Proteomes" id="UP000680839">
    <property type="component" value="Chromosome"/>
</dbReference>
<gene>
    <name evidence="1" type="ORF">KMZ29_21505</name>
</gene>
<proteinExistence type="predicted"/>
<dbReference type="AlphaFoldDB" id="A0A975NBX2"/>
<evidence type="ECO:0000313" key="2">
    <source>
        <dbReference type="Proteomes" id="UP000680839"/>
    </source>
</evidence>
<dbReference type="EMBL" id="CP076134">
    <property type="protein sequence ID" value="QWG12262.1"/>
    <property type="molecule type" value="Genomic_DNA"/>
</dbReference>
<accession>A0A975NBX2</accession>
<name>A0A975NBX2_9BRAD</name>
<organism evidence="1 2">
    <name type="scientific">Bradyrhizobium sediminis</name>
    <dbReference type="NCBI Taxonomy" id="2840469"/>
    <lineage>
        <taxon>Bacteria</taxon>
        <taxon>Pseudomonadati</taxon>
        <taxon>Pseudomonadota</taxon>
        <taxon>Alphaproteobacteria</taxon>
        <taxon>Hyphomicrobiales</taxon>
        <taxon>Nitrobacteraceae</taxon>
        <taxon>Bradyrhizobium</taxon>
    </lineage>
</organism>
<reference evidence="1" key="1">
    <citation type="submission" date="2021-06" db="EMBL/GenBank/DDBJ databases">
        <title>Bradyrhizobium sp. S2-20-1 Genome sequencing.</title>
        <authorList>
            <person name="Jin L."/>
        </authorList>
    </citation>
    <scope>NUCLEOTIDE SEQUENCE</scope>
    <source>
        <strain evidence="1">S2-20-1</strain>
    </source>
</reference>
<evidence type="ECO:0000313" key="1">
    <source>
        <dbReference type="EMBL" id="QWG12262.1"/>
    </source>
</evidence>
<sequence>MPIWPISCSQIGAEATVLRPGLRPVQRKVCEVSESHAAALGINLAVCGITANHLRNFDVEQMRRVQRPGRIEQPLLSRACGRRAKKYFEHSRGRIVIYIT</sequence>
<dbReference type="RefSeq" id="WP_215621092.1">
    <property type="nucleotide sequence ID" value="NZ_CP076134.1"/>
</dbReference>